<sequence>MRNLIFLWLIFSGTVIFAQEPLMPLLPEKDSTMLETERKLMYHQLLSGISPLGDLMQPLQLPEFDFRGELAKRWSYDFSGVSTNQWTMNGFMPGHFGLVSSPFLRGETVFSGAVYQLNDRFTLGGYSYGANSVFTAPFPNQGINNFDFRGSTLFLKYNVSKNFKIETRVNVTHGPGY</sequence>
<reference evidence="1 2" key="1">
    <citation type="journal article" date="2015" name="Int. J. Syst. Evol. Microbiol.">
        <title>Mariniphaga sediminis sp. nov., isolated from coastal sediment.</title>
        <authorList>
            <person name="Wang F.Q."/>
            <person name="Shen Q.Y."/>
            <person name="Chen G.J."/>
            <person name="Du Z.J."/>
        </authorList>
    </citation>
    <scope>NUCLEOTIDE SEQUENCE [LARGE SCALE GENOMIC DNA]</scope>
    <source>
        <strain evidence="1 2">SY21</strain>
    </source>
</reference>
<keyword evidence="2" id="KW-1185">Reference proteome</keyword>
<gene>
    <name evidence="1" type="ORF">D1164_01895</name>
</gene>
<dbReference type="RefSeq" id="WP_119348227.1">
    <property type="nucleotide sequence ID" value="NZ_QWET01000001.1"/>
</dbReference>
<dbReference type="AlphaFoldDB" id="A0A399D7D6"/>
<comment type="caution">
    <text evidence="1">The sequence shown here is derived from an EMBL/GenBank/DDBJ whole genome shotgun (WGS) entry which is preliminary data.</text>
</comment>
<evidence type="ECO:0000313" key="1">
    <source>
        <dbReference type="EMBL" id="RIH67203.1"/>
    </source>
</evidence>
<protein>
    <submittedName>
        <fullName evidence="1">Uncharacterized protein</fullName>
    </submittedName>
</protein>
<accession>A0A399D7D6</accession>
<dbReference type="Proteomes" id="UP000266441">
    <property type="component" value="Unassembled WGS sequence"/>
</dbReference>
<proteinExistence type="predicted"/>
<name>A0A399D7D6_9BACT</name>
<dbReference type="EMBL" id="QWET01000001">
    <property type="protein sequence ID" value="RIH67203.1"/>
    <property type="molecule type" value="Genomic_DNA"/>
</dbReference>
<dbReference type="OrthoDB" id="1122921at2"/>
<evidence type="ECO:0000313" key="2">
    <source>
        <dbReference type="Proteomes" id="UP000266441"/>
    </source>
</evidence>
<organism evidence="1 2">
    <name type="scientific">Mariniphaga sediminis</name>
    <dbReference type="NCBI Taxonomy" id="1628158"/>
    <lineage>
        <taxon>Bacteria</taxon>
        <taxon>Pseudomonadati</taxon>
        <taxon>Bacteroidota</taxon>
        <taxon>Bacteroidia</taxon>
        <taxon>Marinilabiliales</taxon>
        <taxon>Prolixibacteraceae</taxon>
        <taxon>Mariniphaga</taxon>
    </lineage>
</organism>